<dbReference type="AlphaFoldDB" id="A0A3N6P3G6"/>
<organism evidence="9 10">
    <name type="scientific">Okeania hirsuta</name>
    <dbReference type="NCBI Taxonomy" id="1458930"/>
    <lineage>
        <taxon>Bacteria</taxon>
        <taxon>Bacillati</taxon>
        <taxon>Cyanobacteriota</taxon>
        <taxon>Cyanophyceae</taxon>
        <taxon>Oscillatoriophycideae</taxon>
        <taxon>Oscillatoriales</taxon>
        <taxon>Microcoleaceae</taxon>
        <taxon>Okeania</taxon>
    </lineage>
</organism>
<dbReference type="Proteomes" id="UP000269154">
    <property type="component" value="Unassembled WGS sequence"/>
</dbReference>
<comment type="caution">
    <text evidence="9">The sequence shown here is derived from an EMBL/GenBank/DDBJ whole genome shotgun (WGS) entry which is preliminary data.</text>
</comment>
<evidence type="ECO:0000256" key="1">
    <source>
        <dbReference type="ARBA" id="ARBA00022553"/>
    </source>
</evidence>
<dbReference type="Pfam" id="PF00072">
    <property type="entry name" value="Response_reg"/>
    <property type="match status" value="1"/>
</dbReference>
<keyword evidence="1 6" id="KW-0597">Phosphoprotein</keyword>
<dbReference type="SUPFAM" id="SSF52172">
    <property type="entry name" value="CheY-like"/>
    <property type="match status" value="1"/>
</dbReference>
<keyword evidence="7" id="KW-0175">Coiled coil</keyword>
<evidence type="ECO:0000256" key="3">
    <source>
        <dbReference type="ARBA" id="ARBA00023015"/>
    </source>
</evidence>
<dbReference type="InterPro" id="IPR001789">
    <property type="entry name" value="Sig_transdc_resp-reg_receiver"/>
</dbReference>
<protein>
    <submittedName>
        <fullName evidence="9">Response regulator</fullName>
    </submittedName>
</protein>
<dbReference type="Gene3D" id="3.40.50.2300">
    <property type="match status" value="1"/>
</dbReference>
<dbReference type="PANTHER" id="PTHR48111:SF1">
    <property type="entry name" value="TWO-COMPONENT RESPONSE REGULATOR ORR33"/>
    <property type="match status" value="1"/>
</dbReference>
<keyword evidence="10" id="KW-1185">Reference proteome</keyword>
<gene>
    <name evidence="9" type="ORF">D5R40_31760</name>
</gene>
<evidence type="ECO:0000313" key="10">
    <source>
        <dbReference type="Proteomes" id="UP000269154"/>
    </source>
</evidence>
<feature type="coiled-coil region" evidence="7">
    <location>
        <begin position="147"/>
        <end position="178"/>
    </location>
</feature>
<evidence type="ECO:0000256" key="4">
    <source>
        <dbReference type="ARBA" id="ARBA00023125"/>
    </source>
</evidence>
<keyword evidence="3" id="KW-0805">Transcription regulation</keyword>
<dbReference type="OrthoDB" id="467259at2"/>
<dbReference type="PROSITE" id="PS50110">
    <property type="entry name" value="RESPONSE_REGULATORY"/>
    <property type="match status" value="1"/>
</dbReference>
<reference evidence="9 10" key="1">
    <citation type="journal article" date="2018" name="ACS Chem. Biol.">
        <title>Ketoreductase domain dysfunction expands chemodiversity: malyngamide biosynthesis in the cyanobacterium Okeania hirsuta.</title>
        <authorList>
            <person name="Moss N.A."/>
            <person name="Leao T."/>
            <person name="Rankin M."/>
            <person name="McCullough T.M."/>
            <person name="Qu P."/>
            <person name="Korobeynikov A."/>
            <person name="Smith J.L."/>
            <person name="Gerwick L."/>
            <person name="Gerwick W.H."/>
        </authorList>
    </citation>
    <scope>NUCLEOTIDE SEQUENCE [LARGE SCALE GENOMIC DNA]</scope>
    <source>
        <strain evidence="9 10">PAB10Feb10-1</strain>
    </source>
</reference>
<dbReference type="InterPro" id="IPR039420">
    <property type="entry name" value="WalR-like"/>
</dbReference>
<evidence type="ECO:0000259" key="8">
    <source>
        <dbReference type="PROSITE" id="PS50110"/>
    </source>
</evidence>
<dbReference type="InterPro" id="IPR011006">
    <property type="entry name" value="CheY-like_superfamily"/>
</dbReference>
<dbReference type="GO" id="GO:0006355">
    <property type="term" value="P:regulation of DNA-templated transcription"/>
    <property type="evidence" value="ECO:0007669"/>
    <property type="project" value="TreeGrafter"/>
</dbReference>
<evidence type="ECO:0000256" key="6">
    <source>
        <dbReference type="PROSITE-ProRule" id="PRU00169"/>
    </source>
</evidence>
<evidence type="ECO:0000256" key="2">
    <source>
        <dbReference type="ARBA" id="ARBA00023012"/>
    </source>
</evidence>
<dbReference type="SMART" id="SM00448">
    <property type="entry name" value="REC"/>
    <property type="match status" value="1"/>
</dbReference>
<dbReference type="GO" id="GO:0032993">
    <property type="term" value="C:protein-DNA complex"/>
    <property type="evidence" value="ECO:0007669"/>
    <property type="project" value="TreeGrafter"/>
</dbReference>
<dbReference type="GO" id="GO:0005829">
    <property type="term" value="C:cytosol"/>
    <property type="evidence" value="ECO:0007669"/>
    <property type="project" value="TreeGrafter"/>
</dbReference>
<keyword evidence="2" id="KW-0902">Two-component regulatory system</keyword>
<evidence type="ECO:0000256" key="7">
    <source>
        <dbReference type="SAM" id="Coils"/>
    </source>
</evidence>
<dbReference type="EMBL" id="RCBY01000405">
    <property type="protein sequence ID" value="RQH21022.1"/>
    <property type="molecule type" value="Genomic_DNA"/>
</dbReference>
<feature type="domain" description="Response regulatory" evidence="8">
    <location>
        <begin position="29"/>
        <end position="145"/>
    </location>
</feature>
<keyword evidence="4" id="KW-0238">DNA-binding</keyword>
<proteinExistence type="predicted"/>
<dbReference type="PANTHER" id="PTHR48111">
    <property type="entry name" value="REGULATOR OF RPOS"/>
    <property type="match status" value="1"/>
</dbReference>
<evidence type="ECO:0000313" key="9">
    <source>
        <dbReference type="EMBL" id="RQH21022.1"/>
    </source>
</evidence>
<sequence length="194" mass="21487">MSFSPVSLSPVPSSPVDLSPVLSVSEKGNILLVDDQPENLKLLSDLLEEQGYEVQQAINGVIALQAITVGCPDVVLLDIHMPQLDGYTVCQKLKENPKTKDIPVIFVSALDEAWDKVKAFSVGGSDYITKPFKTVEVLARVENQLKVRHLQLQVKCLQEELEKKNYQLQQALQKLQSTDYQGFSPPLNSLLNNA</sequence>
<dbReference type="CDD" id="cd19920">
    <property type="entry name" value="REC_PA4781-like"/>
    <property type="match status" value="1"/>
</dbReference>
<dbReference type="GO" id="GO:0000156">
    <property type="term" value="F:phosphorelay response regulator activity"/>
    <property type="evidence" value="ECO:0007669"/>
    <property type="project" value="TreeGrafter"/>
</dbReference>
<evidence type="ECO:0000256" key="5">
    <source>
        <dbReference type="ARBA" id="ARBA00023163"/>
    </source>
</evidence>
<name>A0A3N6P3G6_9CYAN</name>
<accession>A0A3N6P3G6</accession>
<feature type="modified residue" description="4-aspartylphosphate" evidence="6">
    <location>
        <position position="78"/>
    </location>
</feature>
<dbReference type="GO" id="GO:0000976">
    <property type="term" value="F:transcription cis-regulatory region binding"/>
    <property type="evidence" value="ECO:0007669"/>
    <property type="project" value="TreeGrafter"/>
</dbReference>
<keyword evidence="5" id="KW-0804">Transcription</keyword>